<keyword evidence="4 7" id="KW-0479">Metal-binding</keyword>
<protein>
    <recommendedName>
        <fullName evidence="10">Cytochrome P450</fullName>
    </recommendedName>
</protein>
<keyword evidence="6 7" id="KW-0503">Monooxygenase</keyword>
<dbReference type="GeneID" id="92081959"/>
<dbReference type="PRINTS" id="PR00385">
    <property type="entry name" value="P450"/>
</dbReference>
<dbReference type="PANTHER" id="PTHR24304">
    <property type="entry name" value="CYTOCHROME P450 FAMILY 7"/>
    <property type="match status" value="1"/>
</dbReference>
<keyword evidence="7" id="KW-0560">Oxidoreductase</keyword>
<organism evidence="8 9">
    <name type="scientific">Apiospora aurea</name>
    <dbReference type="NCBI Taxonomy" id="335848"/>
    <lineage>
        <taxon>Eukaryota</taxon>
        <taxon>Fungi</taxon>
        <taxon>Dikarya</taxon>
        <taxon>Ascomycota</taxon>
        <taxon>Pezizomycotina</taxon>
        <taxon>Sordariomycetes</taxon>
        <taxon>Xylariomycetidae</taxon>
        <taxon>Amphisphaeriales</taxon>
        <taxon>Apiosporaceae</taxon>
        <taxon>Apiospora</taxon>
    </lineage>
</organism>
<dbReference type="Pfam" id="PF00067">
    <property type="entry name" value="p450"/>
    <property type="match status" value="1"/>
</dbReference>
<dbReference type="RefSeq" id="XP_066695593.1">
    <property type="nucleotide sequence ID" value="XM_066848897.1"/>
</dbReference>
<evidence type="ECO:0000256" key="7">
    <source>
        <dbReference type="RuleBase" id="RU000461"/>
    </source>
</evidence>
<dbReference type="InterPro" id="IPR002403">
    <property type="entry name" value="Cyt_P450_E_grp-IV"/>
</dbReference>
<comment type="cofactor">
    <cofactor evidence="1">
        <name>heme</name>
        <dbReference type="ChEBI" id="CHEBI:30413"/>
    </cofactor>
</comment>
<evidence type="ECO:0000256" key="3">
    <source>
        <dbReference type="ARBA" id="ARBA00022617"/>
    </source>
</evidence>
<evidence type="ECO:0000313" key="9">
    <source>
        <dbReference type="Proteomes" id="UP001391051"/>
    </source>
</evidence>
<dbReference type="CDD" id="cd11040">
    <property type="entry name" value="CYP7_CYP8-like"/>
    <property type="match status" value="1"/>
</dbReference>
<evidence type="ECO:0000256" key="1">
    <source>
        <dbReference type="ARBA" id="ARBA00001971"/>
    </source>
</evidence>
<dbReference type="Proteomes" id="UP001391051">
    <property type="component" value="Unassembled WGS sequence"/>
</dbReference>
<evidence type="ECO:0000256" key="5">
    <source>
        <dbReference type="ARBA" id="ARBA00023004"/>
    </source>
</evidence>
<dbReference type="InterPro" id="IPR036396">
    <property type="entry name" value="Cyt_P450_sf"/>
</dbReference>
<dbReference type="PRINTS" id="PR00465">
    <property type="entry name" value="EP450IV"/>
</dbReference>
<sequence>MGFQALLMVPLGFAALCLFTFLRTNLLYQIAIRDKRNEKVPPILPHTIPWLGHVFGFLTPAPGRFFRKLLSWYSREHGGASMKLAGRDVRLIFSTTAVQALMKAKTDVANSDTMIKDMICKGLGLSGQEYAKYVGHGRHLEHEISNKYLLRPTGADVLVRSFSRFMKAGIMEESTRLASGAGDSKTGEALILFPWLRSFMFKASATSFFGEHLFKEYPGLMSDFWEFEPMFLDLLFGVPKFVNSVPHTLQQKVHRGMTAWVEANDRAMGDKVPSPDAPDVDWEPRWGSRLVRAREALFKSLGISAAGRASFELGMMFALNANAVPASGWLLIHILDPRTPDILPRIMEEIQEAVDRRAGLRPAHPPQPAAAAGMFHEVLRLYVDVLITRGVYQDMKLPTEDGQRKLLLKKGTVAMAPSYVNHYDPNGYAGAPVDEFDGERFLVPANDSDEAPGHPDDEKAAKVSRKPYAFSLGAAGAKMIPFGGGRTMCPGRVFAKREVFTAVALVLLNFELAPIAGEAYKIPPHLPSYSGTGVISHGGDVKVQVKRRAGGAQQRKPSVVS</sequence>
<evidence type="ECO:0008006" key="10">
    <source>
        <dbReference type="Google" id="ProtNLM"/>
    </source>
</evidence>
<dbReference type="PANTHER" id="PTHR24304:SF2">
    <property type="entry name" value="24-HYDROXYCHOLESTEROL 7-ALPHA-HYDROXYLASE"/>
    <property type="match status" value="1"/>
</dbReference>
<evidence type="ECO:0000256" key="2">
    <source>
        <dbReference type="ARBA" id="ARBA00010617"/>
    </source>
</evidence>
<comment type="similarity">
    <text evidence="2 7">Belongs to the cytochrome P450 family.</text>
</comment>
<dbReference type="InterPro" id="IPR050529">
    <property type="entry name" value="CYP450_sterol_14alpha_dmase"/>
</dbReference>
<evidence type="ECO:0000256" key="6">
    <source>
        <dbReference type="ARBA" id="ARBA00023033"/>
    </source>
</evidence>
<dbReference type="Gene3D" id="1.10.630.10">
    <property type="entry name" value="Cytochrome P450"/>
    <property type="match status" value="1"/>
</dbReference>
<dbReference type="SUPFAM" id="SSF48264">
    <property type="entry name" value="Cytochrome P450"/>
    <property type="match status" value="1"/>
</dbReference>
<dbReference type="PROSITE" id="PS00086">
    <property type="entry name" value="CYTOCHROME_P450"/>
    <property type="match status" value="1"/>
</dbReference>
<proteinExistence type="inferred from homology"/>
<reference evidence="8 9" key="1">
    <citation type="submission" date="2023-01" db="EMBL/GenBank/DDBJ databases">
        <title>Analysis of 21 Apiospora genomes using comparative genomics revels a genus with tremendous synthesis potential of carbohydrate active enzymes and secondary metabolites.</title>
        <authorList>
            <person name="Sorensen T."/>
        </authorList>
    </citation>
    <scope>NUCLEOTIDE SEQUENCE [LARGE SCALE GENOMIC DNA]</scope>
    <source>
        <strain evidence="8 9">CBS 24483</strain>
    </source>
</reference>
<comment type="caution">
    <text evidence="8">The sequence shown here is derived from an EMBL/GenBank/DDBJ whole genome shotgun (WGS) entry which is preliminary data.</text>
</comment>
<keyword evidence="3 7" id="KW-0349">Heme</keyword>
<evidence type="ECO:0000256" key="4">
    <source>
        <dbReference type="ARBA" id="ARBA00022723"/>
    </source>
</evidence>
<name>A0ABR1Q0N7_9PEZI</name>
<dbReference type="InterPro" id="IPR017972">
    <property type="entry name" value="Cyt_P450_CS"/>
</dbReference>
<keyword evidence="9" id="KW-1185">Reference proteome</keyword>
<dbReference type="InterPro" id="IPR001128">
    <property type="entry name" value="Cyt_P450"/>
</dbReference>
<gene>
    <name evidence="8" type="ORF">PG986_012675</name>
</gene>
<evidence type="ECO:0000313" key="8">
    <source>
        <dbReference type="EMBL" id="KAK7943562.1"/>
    </source>
</evidence>
<dbReference type="EMBL" id="JAQQWE010000008">
    <property type="protein sequence ID" value="KAK7943562.1"/>
    <property type="molecule type" value="Genomic_DNA"/>
</dbReference>
<keyword evidence="5 7" id="KW-0408">Iron</keyword>
<accession>A0ABR1Q0N7</accession>